<proteinExistence type="predicted"/>
<dbReference type="PANTHER" id="PTHR36452:SF1">
    <property type="entry name" value="DUF2461 DOMAIN-CONTAINING PROTEIN"/>
    <property type="match status" value="1"/>
</dbReference>
<dbReference type="HOGENOM" id="CLU_036742_0_1_1"/>
<dbReference type="GeneID" id="8442353"/>
<dbReference type="KEGG" id="ure:UREG_04489"/>
<dbReference type="NCBIfam" id="TIGR02453">
    <property type="entry name" value="TIGR02453 family protein"/>
    <property type="match status" value="1"/>
</dbReference>
<feature type="compositionally biased region" description="Basic residues" evidence="1">
    <location>
        <begin position="120"/>
        <end position="135"/>
    </location>
</feature>
<dbReference type="PANTHER" id="PTHR36452">
    <property type="entry name" value="CHROMOSOME 12, WHOLE GENOME SHOTGUN SEQUENCE"/>
    <property type="match status" value="1"/>
</dbReference>
<dbReference type="InterPro" id="IPR012808">
    <property type="entry name" value="CHP02453"/>
</dbReference>
<feature type="compositionally biased region" description="Acidic residues" evidence="1">
    <location>
        <begin position="99"/>
        <end position="116"/>
    </location>
</feature>
<feature type="compositionally biased region" description="Polar residues" evidence="1">
    <location>
        <begin position="20"/>
        <end position="33"/>
    </location>
</feature>
<sequence length="549" mass="62140">MPRRSTRLPPDAHAGLPNGRATQHLSLDTQTPAKRQRPRENSFQKDTASSSTPKRSKYFAQLGPESSDDELSAPPSDLASSPRSAYDQSNADTYIPDRIEEDEEESTNDFEEDSDDFTPKRKGKGKARSANRRAMGKAQDKKTPIGKPHRKDLWREGVRTGLGPGKEVFIELPQARDPGDVPYEDETIHPNTMLFLKDLKANNDREWLKKHDADYRSSKKDWETFVEKLTEKIIEKDSTIPELPVKDLVFRIYRDVRFSNDPTPYKPHFSAAWSRTGRKGPYAAYYVHLEPERCFVGSGLWMPDAARLRLLRDDVDNRSERIKRVLSHPEVRKEIFDGVPDEEKKIVKAFVSQNQETALKTKPKLHLERTRWPTASIYRHEEHQLGGGETVKAILNVLKASGAASTTFLRHHSWYCIDDTKFGNSGVLAHRRAQAPEATSPSSEFTLPAFDIWFTIFFLPGSLIIATEGFCRPPGYSADNKSIDLLRLRSFTLNKKLGDQDLLGLEALDRIANVIGIMTPFVTYLNSVVMPDPEEDEESEDDDGATPSS</sequence>
<dbReference type="EMBL" id="CH476616">
    <property type="protein sequence ID" value="EEP79643.1"/>
    <property type="molecule type" value="Genomic_DNA"/>
</dbReference>
<feature type="region of interest" description="Disordered" evidence="1">
    <location>
        <begin position="1"/>
        <end position="149"/>
    </location>
</feature>
<dbReference type="eggNOG" id="ENOG502RKMH">
    <property type="taxonomic scope" value="Eukaryota"/>
</dbReference>
<evidence type="ECO:0000256" key="1">
    <source>
        <dbReference type="SAM" id="MobiDB-lite"/>
    </source>
</evidence>
<protein>
    <recommendedName>
        <fullName evidence="4">DUF2461 domain-containing protein</fullName>
    </recommendedName>
</protein>
<feature type="compositionally biased region" description="Low complexity" evidence="1">
    <location>
        <begin position="72"/>
        <end position="85"/>
    </location>
</feature>
<dbReference type="OMA" id="YEDETIH"/>
<evidence type="ECO:0000313" key="3">
    <source>
        <dbReference type="Proteomes" id="UP000002058"/>
    </source>
</evidence>
<accession>C4JPA7</accession>
<dbReference type="STRING" id="336963.C4JPA7"/>
<organism evidence="2 3">
    <name type="scientific">Uncinocarpus reesii (strain UAMH 1704)</name>
    <dbReference type="NCBI Taxonomy" id="336963"/>
    <lineage>
        <taxon>Eukaryota</taxon>
        <taxon>Fungi</taxon>
        <taxon>Dikarya</taxon>
        <taxon>Ascomycota</taxon>
        <taxon>Pezizomycotina</taxon>
        <taxon>Eurotiomycetes</taxon>
        <taxon>Eurotiomycetidae</taxon>
        <taxon>Onygenales</taxon>
        <taxon>Onygenaceae</taxon>
        <taxon>Uncinocarpus</taxon>
    </lineage>
</organism>
<dbReference type="Proteomes" id="UP000002058">
    <property type="component" value="Unassembled WGS sequence"/>
</dbReference>
<reference evidence="3" key="1">
    <citation type="journal article" date="2009" name="Genome Res.">
        <title>Comparative genomic analyses of the human fungal pathogens Coccidioides and their relatives.</title>
        <authorList>
            <person name="Sharpton T.J."/>
            <person name="Stajich J.E."/>
            <person name="Rounsley S.D."/>
            <person name="Gardner M.J."/>
            <person name="Wortman J.R."/>
            <person name="Jordar V.S."/>
            <person name="Maiti R."/>
            <person name="Kodira C.D."/>
            <person name="Neafsey D.E."/>
            <person name="Zeng Q."/>
            <person name="Hung C.-Y."/>
            <person name="McMahan C."/>
            <person name="Muszewska A."/>
            <person name="Grynberg M."/>
            <person name="Mandel M.A."/>
            <person name="Kellner E.M."/>
            <person name="Barker B.M."/>
            <person name="Galgiani J.N."/>
            <person name="Orbach M.J."/>
            <person name="Kirkland T.N."/>
            <person name="Cole G.T."/>
            <person name="Henn M.R."/>
            <person name="Birren B.W."/>
            <person name="Taylor J.W."/>
        </authorList>
    </citation>
    <scope>NUCLEOTIDE SEQUENCE [LARGE SCALE GENOMIC DNA]</scope>
    <source>
        <strain evidence="3">UAMH 1704</strain>
    </source>
</reference>
<dbReference type="VEuPathDB" id="FungiDB:UREG_04489"/>
<name>C4JPA7_UNCRE</name>
<feature type="compositionally biased region" description="Polar residues" evidence="1">
    <location>
        <begin position="44"/>
        <end position="53"/>
    </location>
</feature>
<gene>
    <name evidence="2" type="ORF">UREG_04489</name>
</gene>
<keyword evidence="3" id="KW-1185">Reference proteome</keyword>
<dbReference type="OrthoDB" id="2537769at2759"/>
<dbReference type="AlphaFoldDB" id="C4JPA7"/>
<dbReference type="InParanoid" id="C4JPA7"/>
<evidence type="ECO:0000313" key="2">
    <source>
        <dbReference type="EMBL" id="EEP79643.1"/>
    </source>
</evidence>
<dbReference type="RefSeq" id="XP_002544972.1">
    <property type="nucleotide sequence ID" value="XM_002544926.1"/>
</dbReference>
<evidence type="ECO:0008006" key="4">
    <source>
        <dbReference type="Google" id="ProtNLM"/>
    </source>
</evidence>
<dbReference type="Pfam" id="PF09365">
    <property type="entry name" value="DUF2461"/>
    <property type="match status" value="2"/>
</dbReference>